<reference evidence="3" key="1">
    <citation type="submission" date="2022-11" db="UniProtKB">
        <authorList>
            <consortium name="WormBaseParasite"/>
        </authorList>
    </citation>
    <scope>IDENTIFICATION</scope>
</reference>
<evidence type="ECO:0000313" key="2">
    <source>
        <dbReference type="Proteomes" id="UP000887574"/>
    </source>
</evidence>
<feature type="compositionally biased region" description="Polar residues" evidence="1">
    <location>
        <begin position="60"/>
        <end position="77"/>
    </location>
</feature>
<feature type="region of interest" description="Disordered" evidence="1">
    <location>
        <begin position="45"/>
        <end position="93"/>
    </location>
</feature>
<keyword evidence="2" id="KW-1185">Reference proteome</keyword>
<feature type="region of interest" description="Disordered" evidence="1">
    <location>
        <begin position="1"/>
        <end position="24"/>
    </location>
</feature>
<proteinExistence type="predicted"/>
<evidence type="ECO:0000256" key="1">
    <source>
        <dbReference type="SAM" id="MobiDB-lite"/>
    </source>
</evidence>
<evidence type="ECO:0000313" key="3">
    <source>
        <dbReference type="WBParaSite" id="jg10964"/>
    </source>
</evidence>
<accession>A0A915CNR7</accession>
<protein>
    <submittedName>
        <fullName evidence="3">Prolactin receptor</fullName>
    </submittedName>
</protein>
<sequence length="93" mass="10295">MSIQTGQALPHASGSRLDPPLELNRNLTNWGLTYGERTPRKTWFKSEQNVSENGMEDRNGTASVQQQQNSPIANASNIPEDASKNFKPKLVCP</sequence>
<organism evidence="2 3">
    <name type="scientific">Ditylenchus dipsaci</name>
    <dbReference type="NCBI Taxonomy" id="166011"/>
    <lineage>
        <taxon>Eukaryota</taxon>
        <taxon>Metazoa</taxon>
        <taxon>Ecdysozoa</taxon>
        <taxon>Nematoda</taxon>
        <taxon>Chromadorea</taxon>
        <taxon>Rhabditida</taxon>
        <taxon>Tylenchina</taxon>
        <taxon>Tylenchomorpha</taxon>
        <taxon>Sphaerularioidea</taxon>
        <taxon>Anguinidae</taxon>
        <taxon>Anguininae</taxon>
        <taxon>Ditylenchus</taxon>
    </lineage>
</organism>
<name>A0A915CNR7_9BILA</name>
<dbReference type="AlphaFoldDB" id="A0A915CNR7"/>
<dbReference type="WBParaSite" id="jg10964">
    <property type="protein sequence ID" value="jg10964"/>
    <property type="gene ID" value="jg10964"/>
</dbReference>
<dbReference type="Proteomes" id="UP000887574">
    <property type="component" value="Unplaced"/>
</dbReference>